<dbReference type="EMBL" id="FTNI01000002">
    <property type="protein sequence ID" value="SIQ48577.1"/>
    <property type="molecule type" value="Genomic_DNA"/>
</dbReference>
<dbReference type="RefSeq" id="WP_076432753.1">
    <property type="nucleotide sequence ID" value="NZ_FTNI01000002.1"/>
</dbReference>
<dbReference type="STRING" id="58117.SAMN05421833_102228"/>
<reference evidence="2" key="1">
    <citation type="submission" date="2017-01" db="EMBL/GenBank/DDBJ databases">
        <authorList>
            <person name="Varghese N."/>
            <person name="Submissions S."/>
        </authorList>
    </citation>
    <scope>NUCLEOTIDE SEQUENCE [LARGE SCALE GENOMIC DNA]</scope>
    <source>
        <strain evidence="2">ATCC 12950</strain>
    </source>
</reference>
<protein>
    <submittedName>
        <fullName evidence="1">Uncharacterized protein</fullName>
    </submittedName>
</protein>
<organism evidence="1 2">
    <name type="scientific">Microbispora rosea</name>
    <dbReference type="NCBI Taxonomy" id="58117"/>
    <lineage>
        <taxon>Bacteria</taxon>
        <taxon>Bacillati</taxon>
        <taxon>Actinomycetota</taxon>
        <taxon>Actinomycetes</taxon>
        <taxon>Streptosporangiales</taxon>
        <taxon>Streptosporangiaceae</taxon>
        <taxon>Microbispora</taxon>
    </lineage>
</organism>
<proteinExistence type="predicted"/>
<accession>A0A1N6T5S8</accession>
<dbReference type="AlphaFoldDB" id="A0A1N6T5S8"/>
<gene>
    <name evidence="1" type="ORF">SAMN05421833_102228</name>
</gene>
<keyword evidence="2" id="KW-1185">Reference proteome</keyword>
<sequence>MEQAVPIPYARTLAEARLYLALTAHEAAPEEPPVEGPEAWTVRSGAVEVLVPYASEAEARDEGERFGVGLSELIDPGQWRLAGAAYARRALADDLEYAEEPGDEGLFQRVVSGWETARDALGEALKFIPPGEDEVPAEAFWTEAGLAAREAEPDCFLRDRLAEDIAFYQQNLDDFRSFGG</sequence>
<name>A0A1N6T5S8_9ACTN</name>
<dbReference type="Proteomes" id="UP000186096">
    <property type="component" value="Unassembled WGS sequence"/>
</dbReference>
<evidence type="ECO:0000313" key="2">
    <source>
        <dbReference type="Proteomes" id="UP000186096"/>
    </source>
</evidence>
<evidence type="ECO:0000313" key="1">
    <source>
        <dbReference type="EMBL" id="SIQ48577.1"/>
    </source>
</evidence>